<proteinExistence type="predicted"/>
<evidence type="ECO:0000256" key="4">
    <source>
        <dbReference type="SAM" id="SignalP"/>
    </source>
</evidence>
<evidence type="ECO:0000313" key="6">
    <source>
        <dbReference type="EMBL" id="KKS09738.1"/>
    </source>
</evidence>
<dbReference type="Gene3D" id="6.10.250.3150">
    <property type="match status" value="1"/>
</dbReference>
<feature type="coiled-coil region" evidence="2">
    <location>
        <begin position="30"/>
        <end position="120"/>
    </location>
</feature>
<dbReference type="InterPro" id="IPR011055">
    <property type="entry name" value="Dup_hybrid_motif"/>
</dbReference>
<comment type="caution">
    <text evidence="6">The sequence shown here is derived from an EMBL/GenBank/DDBJ whole genome shotgun (WGS) entry which is preliminary data.</text>
</comment>
<keyword evidence="1 4" id="KW-0732">Signal</keyword>
<dbReference type="EMBL" id="LCBL01000001">
    <property type="protein sequence ID" value="KKS09738.1"/>
    <property type="molecule type" value="Genomic_DNA"/>
</dbReference>
<evidence type="ECO:0000259" key="5">
    <source>
        <dbReference type="Pfam" id="PF01551"/>
    </source>
</evidence>
<feature type="domain" description="M23ase beta-sheet core" evidence="5">
    <location>
        <begin position="326"/>
        <end position="378"/>
    </location>
</feature>
<organism evidence="6 7">
    <name type="scientific">candidate division CPR2 bacterium GW2011_GWC1_41_48</name>
    <dbReference type="NCBI Taxonomy" id="1618344"/>
    <lineage>
        <taxon>Bacteria</taxon>
        <taxon>Bacteria division CPR2</taxon>
    </lineage>
</organism>
<gene>
    <name evidence="6" type="ORF">UU65_C0001G0143</name>
</gene>
<evidence type="ECO:0000256" key="3">
    <source>
        <dbReference type="SAM" id="MobiDB-lite"/>
    </source>
</evidence>
<dbReference type="Proteomes" id="UP000033869">
    <property type="component" value="Unassembled WGS sequence"/>
</dbReference>
<dbReference type="PATRIC" id="fig|1618344.3.peg.150"/>
<reference evidence="6 7" key="1">
    <citation type="journal article" date="2015" name="Nature">
        <title>rRNA introns, odd ribosomes, and small enigmatic genomes across a large radiation of phyla.</title>
        <authorList>
            <person name="Brown C.T."/>
            <person name="Hug L.A."/>
            <person name="Thomas B.C."/>
            <person name="Sharon I."/>
            <person name="Castelle C.J."/>
            <person name="Singh A."/>
            <person name="Wilkins M.J."/>
            <person name="Williams K.H."/>
            <person name="Banfield J.F."/>
        </authorList>
    </citation>
    <scope>NUCLEOTIDE SEQUENCE [LARGE SCALE GENOMIC DNA]</scope>
</reference>
<evidence type="ECO:0000256" key="2">
    <source>
        <dbReference type="SAM" id="Coils"/>
    </source>
</evidence>
<name>A0A0G0Z9M6_UNCC2</name>
<keyword evidence="2" id="KW-0175">Coiled coil</keyword>
<dbReference type="InterPro" id="IPR016047">
    <property type="entry name" value="M23ase_b-sheet_dom"/>
</dbReference>
<feature type="signal peptide" evidence="4">
    <location>
        <begin position="1"/>
        <end position="27"/>
    </location>
</feature>
<feature type="compositionally biased region" description="Basic and acidic residues" evidence="3">
    <location>
        <begin position="187"/>
        <end position="212"/>
    </location>
</feature>
<dbReference type="PANTHER" id="PTHR21666:SF289">
    <property type="entry name" value="L-ALA--D-GLU ENDOPEPTIDASE"/>
    <property type="match status" value="1"/>
</dbReference>
<dbReference type="PANTHER" id="PTHR21666">
    <property type="entry name" value="PEPTIDASE-RELATED"/>
    <property type="match status" value="1"/>
</dbReference>
<dbReference type="GO" id="GO:0004222">
    <property type="term" value="F:metalloendopeptidase activity"/>
    <property type="evidence" value="ECO:0007669"/>
    <property type="project" value="TreeGrafter"/>
</dbReference>
<dbReference type="SUPFAM" id="SSF51261">
    <property type="entry name" value="Duplicated hybrid motif"/>
    <property type="match status" value="2"/>
</dbReference>
<feature type="region of interest" description="Disordered" evidence="3">
    <location>
        <begin position="175"/>
        <end position="212"/>
    </location>
</feature>
<evidence type="ECO:0000256" key="1">
    <source>
        <dbReference type="ARBA" id="ARBA00022729"/>
    </source>
</evidence>
<dbReference type="Gene3D" id="2.70.70.10">
    <property type="entry name" value="Glucose Permease (Domain IIA)"/>
    <property type="match status" value="2"/>
</dbReference>
<dbReference type="CDD" id="cd12797">
    <property type="entry name" value="M23_peptidase"/>
    <property type="match status" value="2"/>
</dbReference>
<feature type="chain" id="PRO_5002535721" evidence="4">
    <location>
        <begin position="28"/>
        <end position="378"/>
    </location>
</feature>
<evidence type="ECO:0000313" key="7">
    <source>
        <dbReference type="Proteomes" id="UP000033869"/>
    </source>
</evidence>
<accession>A0A0G0Z9M6</accession>
<dbReference type="InterPro" id="IPR050570">
    <property type="entry name" value="Cell_wall_metabolism_enzyme"/>
</dbReference>
<sequence length="378" mass="42561">MNELFKTAKKVVLVMVMVIMPTNGVLAATIDDKKNELSQIETQIKEIQGGLQEKQNQVRTLSDQLVFMDAQITTVQEQINILEGQIKKTNEEIVQTNAQIVEVQQKLSKQQELLKEYIVEIYSSRNTSTFEMIASSNNFSEYMNQAEYVEKIQEKINENVKIVKDLQRQLETKKKELDAQKSQTESLQKDQNQKKQALEVQKGEKQKILDQTKGEEANYQNMLADAREKEVQAQHEIQKMIQELNRSRRPAVSTQSGGYQASGAVIGNEGSTGYSTGSHLHFTVYRNGVEVDPLPLLQSGTLAWPENGAIITQYYGIPNWNAAYSFHNGIDMSGGYGNPIHMAAPGVVVTDAWMPNGYGHYKIVDHGNGLMTLYGHMQ</sequence>
<dbReference type="Pfam" id="PF01551">
    <property type="entry name" value="Peptidase_M23"/>
    <property type="match status" value="2"/>
</dbReference>
<dbReference type="AlphaFoldDB" id="A0A0G0Z9M6"/>
<feature type="domain" description="M23ase beta-sheet core" evidence="5">
    <location>
        <begin position="254"/>
        <end position="293"/>
    </location>
</feature>
<protein>
    <submittedName>
        <fullName evidence="6">Peptidase M23</fullName>
    </submittedName>
</protein>